<keyword evidence="4" id="KW-1185">Reference proteome</keyword>
<dbReference type="InterPro" id="IPR002347">
    <property type="entry name" value="SDR_fam"/>
</dbReference>
<sequence>MTGARFPDLDGASVLVTGGGSGIGAALVEGFAAQGARVAFIDLLEPDDLCSAIEARTGNRPLGLRCDLTDTNALRAAVAKVAAAHGPVAGLVNNAAWDDRHATADVDEIYWNKVVDVNLRAVFFATQAVLPGMRAAGRGAIVNFSSISYMMGLGDYPLYVASKAGITALTRGWAREFGGDGIRVNGVAPGWVLTERQKRLWARPEALAAMMDRQCLKRHLDPADMVGPVLFLASDVSAMMTGQVIAVDGGVVTVSA</sequence>
<dbReference type="PANTHER" id="PTHR43639:SF1">
    <property type="entry name" value="SHORT-CHAIN DEHYDROGENASE_REDUCTASE FAMILY PROTEIN"/>
    <property type="match status" value="1"/>
</dbReference>
<keyword evidence="2" id="KW-0560">Oxidoreductase</keyword>
<dbReference type="SUPFAM" id="SSF51735">
    <property type="entry name" value="NAD(P)-binding Rossmann-fold domains"/>
    <property type="match status" value="1"/>
</dbReference>
<dbReference type="InterPro" id="IPR020904">
    <property type="entry name" value="Sc_DH/Rdtase_CS"/>
</dbReference>
<dbReference type="AlphaFoldDB" id="A0A8J7WDL4"/>
<organism evidence="3 4">
    <name type="scientific">Thetidibacter halocola</name>
    <dbReference type="NCBI Taxonomy" id="2827239"/>
    <lineage>
        <taxon>Bacteria</taxon>
        <taxon>Pseudomonadati</taxon>
        <taxon>Pseudomonadota</taxon>
        <taxon>Alphaproteobacteria</taxon>
        <taxon>Rhodobacterales</taxon>
        <taxon>Roseobacteraceae</taxon>
        <taxon>Thetidibacter</taxon>
    </lineage>
</organism>
<dbReference type="RefSeq" id="WP_212535198.1">
    <property type="nucleotide sequence ID" value="NZ_JAGTUU010000001.1"/>
</dbReference>
<dbReference type="PANTHER" id="PTHR43639">
    <property type="entry name" value="OXIDOREDUCTASE, SHORT-CHAIN DEHYDROGENASE/REDUCTASE FAMILY (AFU_ORTHOLOGUE AFUA_5G02870)"/>
    <property type="match status" value="1"/>
</dbReference>
<dbReference type="Proteomes" id="UP000681356">
    <property type="component" value="Unassembled WGS sequence"/>
</dbReference>
<dbReference type="PRINTS" id="PR00080">
    <property type="entry name" value="SDRFAMILY"/>
</dbReference>
<protein>
    <submittedName>
        <fullName evidence="3">SDR family oxidoreductase</fullName>
    </submittedName>
</protein>
<dbReference type="GO" id="GO:0016491">
    <property type="term" value="F:oxidoreductase activity"/>
    <property type="evidence" value="ECO:0007669"/>
    <property type="project" value="UniProtKB-KW"/>
</dbReference>
<evidence type="ECO:0000256" key="1">
    <source>
        <dbReference type="ARBA" id="ARBA00006484"/>
    </source>
</evidence>
<accession>A0A8J7WDL4</accession>
<gene>
    <name evidence="3" type="ORF">KB874_03795</name>
</gene>
<dbReference type="PROSITE" id="PS00061">
    <property type="entry name" value="ADH_SHORT"/>
    <property type="match status" value="1"/>
</dbReference>
<proteinExistence type="inferred from homology"/>
<comment type="caution">
    <text evidence="3">The sequence shown here is derived from an EMBL/GenBank/DDBJ whole genome shotgun (WGS) entry which is preliminary data.</text>
</comment>
<dbReference type="Pfam" id="PF13561">
    <property type="entry name" value="adh_short_C2"/>
    <property type="match status" value="1"/>
</dbReference>
<dbReference type="FunFam" id="3.40.50.720:FF:000084">
    <property type="entry name" value="Short-chain dehydrogenase reductase"/>
    <property type="match status" value="1"/>
</dbReference>
<evidence type="ECO:0000313" key="3">
    <source>
        <dbReference type="EMBL" id="MBS0123249.1"/>
    </source>
</evidence>
<dbReference type="Gene3D" id="3.40.50.720">
    <property type="entry name" value="NAD(P)-binding Rossmann-like Domain"/>
    <property type="match status" value="1"/>
</dbReference>
<dbReference type="InterPro" id="IPR036291">
    <property type="entry name" value="NAD(P)-bd_dom_sf"/>
</dbReference>
<comment type="similarity">
    <text evidence="1">Belongs to the short-chain dehydrogenases/reductases (SDR) family.</text>
</comment>
<dbReference type="PRINTS" id="PR00081">
    <property type="entry name" value="GDHRDH"/>
</dbReference>
<dbReference type="EMBL" id="JAGTUU010000001">
    <property type="protein sequence ID" value="MBS0123249.1"/>
    <property type="molecule type" value="Genomic_DNA"/>
</dbReference>
<evidence type="ECO:0000313" key="4">
    <source>
        <dbReference type="Proteomes" id="UP000681356"/>
    </source>
</evidence>
<name>A0A8J7WDL4_9RHOB</name>
<evidence type="ECO:0000256" key="2">
    <source>
        <dbReference type="ARBA" id="ARBA00023002"/>
    </source>
</evidence>
<reference evidence="3" key="1">
    <citation type="submission" date="2021-04" db="EMBL/GenBank/DDBJ databases">
        <authorList>
            <person name="Yoon J."/>
        </authorList>
    </citation>
    <scope>NUCLEOTIDE SEQUENCE</scope>
    <source>
        <strain evidence="3">KMU-90</strain>
    </source>
</reference>
<dbReference type="CDD" id="cd05233">
    <property type="entry name" value="SDR_c"/>
    <property type="match status" value="1"/>
</dbReference>